<dbReference type="EMBL" id="QEAN01000090">
    <property type="protein sequence ID" value="TPX48992.1"/>
    <property type="molecule type" value="Genomic_DNA"/>
</dbReference>
<comment type="caution">
    <text evidence="2">The sequence shown here is derived from an EMBL/GenBank/DDBJ whole genome shotgun (WGS) entry which is preliminary data.</text>
</comment>
<keyword evidence="4" id="KW-1185">Reference proteome</keyword>
<dbReference type="OrthoDB" id="2120038at2759"/>
<evidence type="ECO:0000256" key="1">
    <source>
        <dbReference type="SAM" id="MobiDB-lite"/>
    </source>
</evidence>
<feature type="region of interest" description="Disordered" evidence="1">
    <location>
        <begin position="34"/>
        <end position="54"/>
    </location>
</feature>
<accession>A0A507CSV6</accession>
<organism evidence="2 5">
    <name type="scientific">Synchytrium endobioticum</name>
    <dbReference type="NCBI Taxonomy" id="286115"/>
    <lineage>
        <taxon>Eukaryota</taxon>
        <taxon>Fungi</taxon>
        <taxon>Fungi incertae sedis</taxon>
        <taxon>Chytridiomycota</taxon>
        <taxon>Chytridiomycota incertae sedis</taxon>
        <taxon>Chytridiomycetes</taxon>
        <taxon>Synchytriales</taxon>
        <taxon>Synchytriaceae</taxon>
        <taxon>Synchytrium</taxon>
    </lineage>
</organism>
<feature type="region of interest" description="Disordered" evidence="1">
    <location>
        <begin position="69"/>
        <end position="104"/>
    </location>
</feature>
<dbReference type="VEuPathDB" id="FungiDB:SeMB42_g02764"/>
<proteinExistence type="predicted"/>
<name>A0A507CSV6_9FUNG</name>
<gene>
    <name evidence="2" type="ORF">SeLEV6574_g05699</name>
    <name evidence="3" type="ORF">SeMB42_g02764</name>
</gene>
<reference evidence="4 5" key="1">
    <citation type="journal article" date="2019" name="Sci. Rep.">
        <title>Comparative genomics of chytrid fungi reveal insights into the obligate biotrophic and pathogenic lifestyle of Synchytrium endobioticum.</title>
        <authorList>
            <person name="van de Vossenberg B.T.L.H."/>
            <person name="Warris S."/>
            <person name="Nguyen H.D.T."/>
            <person name="van Gent-Pelzer M.P.E."/>
            <person name="Joly D.L."/>
            <person name="van de Geest H.C."/>
            <person name="Bonants P.J.M."/>
            <person name="Smith D.S."/>
            <person name="Levesque C.A."/>
            <person name="van der Lee T.A.J."/>
        </authorList>
    </citation>
    <scope>NUCLEOTIDE SEQUENCE [LARGE SCALE GENOMIC DNA]</scope>
    <source>
        <strain evidence="2 5">LEV6574</strain>
        <strain evidence="3 4">MB42</strain>
    </source>
</reference>
<feature type="compositionally biased region" description="Basic and acidic residues" evidence="1">
    <location>
        <begin position="85"/>
        <end position="96"/>
    </location>
</feature>
<dbReference type="Proteomes" id="UP000317494">
    <property type="component" value="Unassembled WGS sequence"/>
</dbReference>
<evidence type="ECO:0000313" key="3">
    <source>
        <dbReference type="EMBL" id="TPX48992.1"/>
    </source>
</evidence>
<evidence type="ECO:0000313" key="2">
    <source>
        <dbReference type="EMBL" id="TPX42229.1"/>
    </source>
</evidence>
<evidence type="ECO:0000313" key="4">
    <source>
        <dbReference type="Proteomes" id="UP000317494"/>
    </source>
</evidence>
<dbReference type="Proteomes" id="UP000320475">
    <property type="component" value="Unassembled WGS sequence"/>
</dbReference>
<evidence type="ECO:0000313" key="5">
    <source>
        <dbReference type="Proteomes" id="UP000320475"/>
    </source>
</evidence>
<dbReference type="AlphaFoldDB" id="A0A507CSV6"/>
<dbReference type="EMBL" id="QEAM01000280">
    <property type="protein sequence ID" value="TPX42229.1"/>
    <property type="molecule type" value="Genomic_DNA"/>
</dbReference>
<protein>
    <submittedName>
        <fullName evidence="2">Uncharacterized protein</fullName>
    </submittedName>
</protein>
<sequence length="238" mass="27101">MSIIRGLRLLSRQPSSSTRASIYGLTYRRYASGHDKPQDLAHHGDAQTESKLHPEKWLKVARNWPHEYHYPGNHTARSGPAPGADDPKFELGHSTEHPLGGDTPKEDFSSPFWTAFLGLGVIVVAVWRVNDYVTSNGAHEHPLHAKLKANIPSLDQLNESTKHWVSFRQREADDRLIRHAWQPNRVWTPRFDGMFDRASDWKIVPGSQIDTSDIKFKHTWQRDDDLFGPPYPKNAASS</sequence>